<keyword evidence="7" id="KW-0460">Magnesium</keyword>
<dbReference type="InterPro" id="IPR001564">
    <property type="entry name" value="Nucleoside_diP_kinase"/>
</dbReference>
<protein>
    <submittedName>
        <fullName evidence="11">Nucleoside diphosphate kinase-like domain,Nucleoside diphosphate kinase</fullName>
    </submittedName>
</protein>
<evidence type="ECO:0000256" key="5">
    <source>
        <dbReference type="ARBA" id="ARBA00022777"/>
    </source>
</evidence>
<dbReference type="GO" id="GO:0006228">
    <property type="term" value="P:UTP biosynthetic process"/>
    <property type="evidence" value="ECO:0007669"/>
    <property type="project" value="InterPro"/>
</dbReference>
<keyword evidence="3" id="KW-0479">Metal-binding</keyword>
<feature type="active site" description="Pros-phosphohistidine intermediate" evidence="8">
    <location>
        <position position="125"/>
    </location>
</feature>
<evidence type="ECO:0000259" key="10">
    <source>
        <dbReference type="SMART" id="SM00562"/>
    </source>
</evidence>
<evidence type="ECO:0000256" key="1">
    <source>
        <dbReference type="ARBA" id="ARBA00001946"/>
    </source>
</evidence>
<feature type="binding site" evidence="8">
    <location>
        <position position="98"/>
    </location>
    <ligand>
        <name>ATP</name>
        <dbReference type="ChEBI" id="CHEBI:30616"/>
    </ligand>
</feature>
<dbReference type="PRINTS" id="PR01243">
    <property type="entry name" value="NUCDPKINASE"/>
</dbReference>
<dbReference type="InterPro" id="IPR036850">
    <property type="entry name" value="NDK-like_dom_sf"/>
</dbReference>
<dbReference type="PANTHER" id="PTHR46956">
    <property type="entry name" value="NUCLEOSIDE DIPHOSPHATE KINASE 6"/>
    <property type="match status" value="1"/>
</dbReference>
<proteinExistence type="inferred from homology"/>
<evidence type="ECO:0000256" key="9">
    <source>
        <dbReference type="RuleBase" id="RU004011"/>
    </source>
</evidence>
<keyword evidence="6" id="KW-0067">ATP-binding</keyword>
<dbReference type="AlphaFoldDB" id="A0A5E4MNL2"/>
<dbReference type="SUPFAM" id="SSF54919">
    <property type="entry name" value="Nucleoside diphosphate kinase, NDK"/>
    <property type="match status" value="1"/>
</dbReference>
<dbReference type="InterPro" id="IPR034907">
    <property type="entry name" value="NDK-like_dom"/>
</dbReference>
<dbReference type="GO" id="GO:0005524">
    <property type="term" value="F:ATP binding"/>
    <property type="evidence" value="ECO:0007669"/>
    <property type="project" value="UniProtKB-KW"/>
</dbReference>
<accession>A0A5E4MNL2</accession>
<dbReference type="Proteomes" id="UP000325440">
    <property type="component" value="Unassembled WGS sequence"/>
</dbReference>
<comment type="similarity">
    <text evidence="8 9">Belongs to the NDK family.</text>
</comment>
<dbReference type="PROSITE" id="PS51374">
    <property type="entry name" value="NDPK_LIKE"/>
    <property type="match status" value="1"/>
</dbReference>
<dbReference type="Pfam" id="PF00334">
    <property type="entry name" value="NDK"/>
    <property type="match status" value="1"/>
</dbReference>
<feature type="domain" description="Nucleoside diphosphate kinase-like" evidence="10">
    <location>
        <begin position="7"/>
        <end position="148"/>
    </location>
</feature>
<dbReference type="GO" id="GO:0046872">
    <property type="term" value="F:metal ion binding"/>
    <property type="evidence" value="ECO:0007669"/>
    <property type="project" value="UniProtKB-KW"/>
</dbReference>
<evidence type="ECO:0000256" key="4">
    <source>
        <dbReference type="ARBA" id="ARBA00022741"/>
    </source>
</evidence>
<dbReference type="Gene3D" id="3.30.70.141">
    <property type="entry name" value="Nucleoside diphosphate kinase-like domain"/>
    <property type="match status" value="1"/>
</dbReference>
<feature type="binding site" evidence="8">
    <location>
        <position position="122"/>
    </location>
    <ligand>
        <name>ATP</name>
        <dbReference type="ChEBI" id="CHEBI:30616"/>
    </ligand>
</feature>
<evidence type="ECO:0000256" key="6">
    <source>
        <dbReference type="ARBA" id="ARBA00022840"/>
    </source>
</evidence>
<evidence type="ECO:0000256" key="2">
    <source>
        <dbReference type="ARBA" id="ARBA00022679"/>
    </source>
</evidence>
<dbReference type="InterPro" id="IPR037994">
    <property type="entry name" value="NDPk6"/>
</dbReference>
<evidence type="ECO:0000256" key="8">
    <source>
        <dbReference type="PROSITE-ProRule" id="PRU00706"/>
    </source>
</evidence>
<dbReference type="GO" id="GO:0006183">
    <property type="term" value="P:GTP biosynthetic process"/>
    <property type="evidence" value="ECO:0007669"/>
    <property type="project" value="InterPro"/>
</dbReference>
<sequence length="177" mass="20720">MTSVRPLQLTLAIMKPHVVACPFSLLDIRRTILDNGFYVVRSVRQTMKLEQAERFYNEHKSKFFYNRLVTFMTSGPSEAYLLAREDAIAVWRCLMGPTKVFKCQLSHPNTIRAKHGLTDTRNATHGSDSDESVRREVGIMIPQFCFEHWKQMEELTFRRGKVQFNKEQFIHFYTHGS</sequence>
<dbReference type="SMART" id="SM00562">
    <property type="entry name" value="NDK"/>
    <property type="match status" value="1"/>
</dbReference>
<gene>
    <name evidence="11" type="ORF">CINCED_3A008904</name>
</gene>
<dbReference type="GO" id="GO:0004550">
    <property type="term" value="F:nucleoside diphosphate kinase activity"/>
    <property type="evidence" value="ECO:0007669"/>
    <property type="project" value="InterPro"/>
</dbReference>
<evidence type="ECO:0000313" key="11">
    <source>
        <dbReference type="EMBL" id="VVC32446.1"/>
    </source>
</evidence>
<feature type="binding site" evidence="8">
    <location>
        <position position="112"/>
    </location>
    <ligand>
        <name>ATP</name>
        <dbReference type="ChEBI" id="CHEBI:30616"/>
    </ligand>
</feature>
<evidence type="ECO:0000256" key="7">
    <source>
        <dbReference type="ARBA" id="ARBA00022842"/>
    </source>
</evidence>
<dbReference type="EMBL" id="CABPRJ010000956">
    <property type="protein sequence ID" value="VVC32446.1"/>
    <property type="molecule type" value="Genomic_DNA"/>
</dbReference>
<comment type="cofactor">
    <cofactor evidence="1">
        <name>Mg(2+)</name>
        <dbReference type="ChEBI" id="CHEBI:18420"/>
    </cofactor>
</comment>
<dbReference type="OrthoDB" id="25346at2759"/>
<keyword evidence="2" id="KW-0808">Transferase</keyword>
<name>A0A5E4MNL2_9HEMI</name>
<feature type="binding site" evidence="8">
    <location>
        <position position="15"/>
    </location>
    <ligand>
        <name>ATP</name>
        <dbReference type="ChEBI" id="CHEBI:30616"/>
    </ligand>
</feature>
<feature type="binding site" evidence="8">
    <location>
        <position position="64"/>
    </location>
    <ligand>
        <name>ATP</name>
        <dbReference type="ChEBI" id="CHEBI:30616"/>
    </ligand>
</feature>
<dbReference type="PANTHER" id="PTHR46956:SF1">
    <property type="entry name" value="NUCLEOSIDE DIPHOSPHATE KINASE 6"/>
    <property type="match status" value="1"/>
</dbReference>
<keyword evidence="12" id="KW-1185">Reference proteome</keyword>
<evidence type="ECO:0000256" key="3">
    <source>
        <dbReference type="ARBA" id="ARBA00022723"/>
    </source>
</evidence>
<keyword evidence="5 11" id="KW-0418">Kinase</keyword>
<dbReference type="GO" id="GO:0006241">
    <property type="term" value="P:CTP biosynthetic process"/>
    <property type="evidence" value="ECO:0007669"/>
    <property type="project" value="InterPro"/>
</dbReference>
<evidence type="ECO:0000313" key="12">
    <source>
        <dbReference type="Proteomes" id="UP000325440"/>
    </source>
</evidence>
<organism evidence="11 12">
    <name type="scientific">Cinara cedri</name>
    <dbReference type="NCBI Taxonomy" id="506608"/>
    <lineage>
        <taxon>Eukaryota</taxon>
        <taxon>Metazoa</taxon>
        <taxon>Ecdysozoa</taxon>
        <taxon>Arthropoda</taxon>
        <taxon>Hexapoda</taxon>
        <taxon>Insecta</taxon>
        <taxon>Pterygota</taxon>
        <taxon>Neoptera</taxon>
        <taxon>Paraneoptera</taxon>
        <taxon>Hemiptera</taxon>
        <taxon>Sternorrhyncha</taxon>
        <taxon>Aphidomorpha</taxon>
        <taxon>Aphidoidea</taxon>
        <taxon>Aphididae</taxon>
        <taxon>Lachninae</taxon>
        <taxon>Cinara</taxon>
    </lineage>
</organism>
<reference evidence="11 12" key="1">
    <citation type="submission" date="2019-08" db="EMBL/GenBank/DDBJ databases">
        <authorList>
            <person name="Alioto T."/>
            <person name="Alioto T."/>
            <person name="Gomez Garrido J."/>
        </authorList>
    </citation>
    <scope>NUCLEOTIDE SEQUENCE [LARGE SCALE GENOMIC DNA]</scope>
</reference>
<feature type="binding site" evidence="8">
    <location>
        <position position="92"/>
    </location>
    <ligand>
        <name>ATP</name>
        <dbReference type="ChEBI" id="CHEBI:30616"/>
    </ligand>
</feature>
<keyword evidence="4" id="KW-0547">Nucleotide-binding</keyword>